<dbReference type="AlphaFoldDB" id="A0A8S3SBK9"/>
<keyword evidence="4" id="KW-1185">Reference proteome</keyword>
<sequence length="327" mass="37938">MEESRGVLLVADPGYGKSAAMSNIILGKHKLTQINVIYHLCISSDAKFQRADSFILNFVQNLYCKYPSYEKMLEKKGIFLSLRNNEIKTSCKFDPVYCFDELIVEPLSMFHPPEGERLVFLIDALDECNTIDLHDTLNRKELLEISTYHRERKKKNKSFEIGFQDMVTTFDQQYLHKDIIKLKPFLQDWMMSLSTKHPCKVDKKKGHAAISRFMLSSIDTNKANLSHDFIVELFMHMQRSDKKIDMDMLKLLRTYVDNPICGHNLYGVQYEPCHSVLDMFASVVDSFRLMKKMISFSKTSNRTLSAINALLMNNTNSFIAILEKKVR</sequence>
<dbReference type="Proteomes" id="UP000683360">
    <property type="component" value="Unassembled WGS sequence"/>
</dbReference>
<keyword evidence="1" id="KW-0677">Repeat</keyword>
<organism evidence="3 4">
    <name type="scientific">Mytilus edulis</name>
    <name type="common">Blue mussel</name>
    <dbReference type="NCBI Taxonomy" id="6550"/>
    <lineage>
        <taxon>Eukaryota</taxon>
        <taxon>Metazoa</taxon>
        <taxon>Spiralia</taxon>
        <taxon>Lophotrochozoa</taxon>
        <taxon>Mollusca</taxon>
        <taxon>Bivalvia</taxon>
        <taxon>Autobranchia</taxon>
        <taxon>Pteriomorphia</taxon>
        <taxon>Mytilida</taxon>
        <taxon>Mytiloidea</taxon>
        <taxon>Mytilidae</taxon>
        <taxon>Mytilinae</taxon>
        <taxon>Mytilus</taxon>
    </lineage>
</organism>
<proteinExistence type="predicted"/>
<dbReference type="EMBL" id="CAJPWZ010001587">
    <property type="protein sequence ID" value="CAG2218153.1"/>
    <property type="molecule type" value="Genomic_DNA"/>
</dbReference>
<reference evidence="3" key="1">
    <citation type="submission" date="2021-03" db="EMBL/GenBank/DDBJ databases">
        <authorList>
            <person name="Bekaert M."/>
        </authorList>
    </citation>
    <scope>NUCLEOTIDE SEQUENCE</scope>
</reference>
<evidence type="ECO:0000313" key="3">
    <source>
        <dbReference type="EMBL" id="CAG2218153.1"/>
    </source>
</evidence>
<dbReference type="Pfam" id="PF24883">
    <property type="entry name" value="NPHP3_N"/>
    <property type="match status" value="1"/>
</dbReference>
<evidence type="ECO:0000256" key="1">
    <source>
        <dbReference type="ARBA" id="ARBA00022737"/>
    </source>
</evidence>
<feature type="domain" description="Nephrocystin 3-like N-terminal" evidence="2">
    <location>
        <begin position="4"/>
        <end position="132"/>
    </location>
</feature>
<dbReference type="InterPro" id="IPR056884">
    <property type="entry name" value="NPHP3-like_N"/>
</dbReference>
<gene>
    <name evidence="3" type="ORF">MEDL_31776</name>
</gene>
<dbReference type="OrthoDB" id="6118599at2759"/>
<name>A0A8S3SBK9_MYTED</name>
<evidence type="ECO:0000313" key="4">
    <source>
        <dbReference type="Proteomes" id="UP000683360"/>
    </source>
</evidence>
<accession>A0A8S3SBK9</accession>
<evidence type="ECO:0000259" key="2">
    <source>
        <dbReference type="Pfam" id="PF24883"/>
    </source>
</evidence>
<protein>
    <recommendedName>
        <fullName evidence="2">Nephrocystin 3-like N-terminal domain-containing protein</fullName>
    </recommendedName>
</protein>
<comment type="caution">
    <text evidence="3">The sequence shown here is derived from an EMBL/GenBank/DDBJ whole genome shotgun (WGS) entry which is preliminary data.</text>
</comment>